<proteinExistence type="predicted"/>
<comment type="caution">
    <text evidence="2">The sequence shown here is derived from an EMBL/GenBank/DDBJ whole genome shotgun (WGS) entry which is preliminary data.</text>
</comment>
<evidence type="ECO:0000256" key="1">
    <source>
        <dbReference type="SAM" id="SignalP"/>
    </source>
</evidence>
<dbReference type="PROSITE" id="PS51257">
    <property type="entry name" value="PROKAR_LIPOPROTEIN"/>
    <property type="match status" value="1"/>
</dbReference>
<feature type="chain" id="PRO_5046337926" description="Lipoprotein" evidence="1">
    <location>
        <begin position="23"/>
        <end position="127"/>
    </location>
</feature>
<dbReference type="Proteomes" id="UP000659344">
    <property type="component" value="Unassembled WGS sequence"/>
</dbReference>
<dbReference type="RefSeq" id="WP_188537672.1">
    <property type="nucleotide sequence ID" value="NZ_BMFT01000001.1"/>
</dbReference>
<keyword evidence="3" id="KW-1185">Reference proteome</keyword>
<gene>
    <name evidence="2" type="ORF">GCM10008013_16950</name>
</gene>
<keyword evidence="1" id="KW-0732">Signal</keyword>
<feature type="signal peptide" evidence="1">
    <location>
        <begin position="1"/>
        <end position="22"/>
    </location>
</feature>
<protein>
    <recommendedName>
        <fullName evidence="4">Lipoprotein</fullName>
    </recommendedName>
</protein>
<accession>A0ABQ1YCX4</accession>
<organism evidence="2 3">
    <name type="scientific">Paenibacillus segetis</name>
    <dbReference type="NCBI Taxonomy" id="1325360"/>
    <lineage>
        <taxon>Bacteria</taxon>
        <taxon>Bacillati</taxon>
        <taxon>Bacillota</taxon>
        <taxon>Bacilli</taxon>
        <taxon>Bacillales</taxon>
        <taxon>Paenibacillaceae</taxon>
        <taxon>Paenibacillus</taxon>
    </lineage>
</organism>
<sequence length="127" mass="14271">MLRVLNSIFGIVLLLVIVSCSATTTEPKEEGINPNSDILAQFSFKNKIYSIEGNMTPAEKIKKEIGKIEKIVVDEIKENGQAKIFDSKIDLLESTKIFSIQDTDKDLVVAIKINDIYYTAIFWGKLD</sequence>
<reference evidence="3" key="1">
    <citation type="journal article" date="2019" name="Int. J. Syst. Evol. Microbiol.">
        <title>The Global Catalogue of Microorganisms (GCM) 10K type strain sequencing project: providing services to taxonomists for standard genome sequencing and annotation.</title>
        <authorList>
            <consortium name="The Broad Institute Genomics Platform"/>
            <consortium name="The Broad Institute Genome Sequencing Center for Infectious Disease"/>
            <person name="Wu L."/>
            <person name="Ma J."/>
        </authorList>
    </citation>
    <scope>NUCLEOTIDE SEQUENCE [LARGE SCALE GENOMIC DNA]</scope>
    <source>
        <strain evidence="3">CGMCC 1.12769</strain>
    </source>
</reference>
<evidence type="ECO:0008006" key="4">
    <source>
        <dbReference type="Google" id="ProtNLM"/>
    </source>
</evidence>
<name>A0ABQ1YCX4_9BACL</name>
<dbReference type="EMBL" id="BMFT01000001">
    <property type="protein sequence ID" value="GGH19922.1"/>
    <property type="molecule type" value="Genomic_DNA"/>
</dbReference>
<evidence type="ECO:0000313" key="3">
    <source>
        <dbReference type="Proteomes" id="UP000659344"/>
    </source>
</evidence>
<dbReference type="NCBIfam" id="NF033433">
    <property type="entry name" value="NisI_immun_dup"/>
    <property type="match status" value="1"/>
</dbReference>
<evidence type="ECO:0000313" key="2">
    <source>
        <dbReference type="EMBL" id="GGH19922.1"/>
    </source>
</evidence>